<protein>
    <submittedName>
        <fullName evidence="2">Uncharacterized protein</fullName>
    </submittedName>
</protein>
<keyword evidence="1" id="KW-1133">Transmembrane helix</keyword>
<name>A0AAV0CML8_9ASTE</name>
<sequence length="292" mass="32028">MINREQSNIYTTTCMYMYMYVYMHLPIQMAPRLLKLGGRCGGFQWNSEMAFNFGLLPYLNLDPSPKLQPDFQSQLHINFVGPCVLLAVVAPPISGVDRNDLRARKRLDLEGGGVLVALVERRHVLVGGKPLTLVERRRFDGIVVDSDPFVRVPDGHVDGEVVAEGVVGEVELGEGGVVDVEFELVRAEDEPEHHRQQAQNHEDGADELADAIVDAAAEAADGVAASAAGAVAVVGVRFLHGSINKVNGILDEIGAEISLGFMVINCWYYKMSVLFYVWVWMCVYIALLNGGV</sequence>
<accession>A0AAV0CML8</accession>
<proteinExistence type="predicted"/>
<evidence type="ECO:0000256" key="1">
    <source>
        <dbReference type="SAM" id="Phobius"/>
    </source>
</evidence>
<keyword evidence="1" id="KW-0812">Transmembrane</keyword>
<feature type="transmembrane region" description="Helical" evidence="1">
    <location>
        <begin position="75"/>
        <end position="96"/>
    </location>
</feature>
<feature type="transmembrane region" description="Helical" evidence="1">
    <location>
        <begin position="267"/>
        <end position="287"/>
    </location>
</feature>
<dbReference type="AlphaFoldDB" id="A0AAV0CML8"/>
<dbReference type="EMBL" id="CAMAPF010000033">
    <property type="protein sequence ID" value="CAH9078875.1"/>
    <property type="molecule type" value="Genomic_DNA"/>
</dbReference>
<keyword evidence="1" id="KW-0472">Membrane</keyword>
<reference evidence="2" key="1">
    <citation type="submission" date="2022-07" db="EMBL/GenBank/DDBJ databases">
        <authorList>
            <person name="Macas J."/>
            <person name="Novak P."/>
            <person name="Neumann P."/>
        </authorList>
    </citation>
    <scope>NUCLEOTIDE SEQUENCE</scope>
</reference>
<gene>
    <name evidence="2" type="ORF">CEPIT_LOCUS6630</name>
</gene>
<evidence type="ECO:0000313" key="3">
    <source>
        <dbReference type="Proteomes" id="UP001152523"/>
    </source>
</evidence>
<feature type="transmembrane region" description="Helical" evidence="1">
    <location>
        <begin position="7"/>
        <end position="25"/>
    </location>
</feature>
<dbReference type="Proteomes" id="UP001152523">
    <property type="component" value="Unassembled WGS sequence"/>
</dbReference>
<comment type="caution">
    <text evidence="2">The sequence shown here is derived from an EMBL/GenBank/DDBJ whole genome shotgun (WGS) entry which is preliminary data.</text>
</comment>
<keyword evidence="3" id="KW-1185">Reference proteome</keyword>
<evidence type="ECO:0000313" key="2">
    <source>
        <dbReference type="EMBL" id="CAH9078875.1"/>
    </source>
</evidence>
<organism evidence="2 3">
    <name type="scientific">Cuscuta epithymum</name>
    <dbReference type="NCBI Taxonomy" id="186058"/>
    <lineage>
        <taxon>Eukaryota</taxon>
        <taxon>Viridiplantae</taxon>
        <taxon>Streptophyta</taxon>
        <taxon>Embryophyta</taxon>
        <taxon>Tracheophyta</taxon>
        <taxon>Spermatophyta</taxon>
        <taxon>Magnoliopsida</taxon>
        <taxon>eudicotyledons</taxon>
        <taxon>Gunneridae</taxon>
        <taxon>Pentapetalae</taxon>
        <taxon>asterids</taxon>
        <taxon>lamiids</taxon>
        <taxon>Solanales</taxon>
        <taxon>Convolvulaceae</taxon>
        <taxon>Cuscuteae</taxon>
        <taxon>Cuscuta</taxon>
        <taxon>Cuscuta subgen. Cuscuta</taxon>
    </lineage>
</organism>